<keyword evidence="3" id="KW-1185">Reference proteome</keyword>
<comment type="caution">
    <text evidence="2">The sequence shown here is derived from an EMBL/GenBank/DDBJ whole genome shotgun (WGS) entry which is preliminary data.</text>
</comment>
<protein>
    <submittedName>
        <fullName evidence="2">Uncharacterized protein</fullName>
    </submittedName>
</protein>
<dbReference type="EMBL" id="JABBWM010000102">
    <property type="protein sequence ID" value="KAG2090632.1"/>
    <property type="molecule type" value="Genomic_DNA"/>
</dbReference>
<dbReference type="Proteomes" id="UP000823399">
    <property type="component" value="Unassembled WGS sequence"/>
</dbReference>
<reference evidence="2" key="1">
    <citation type="journal article" date="2020" name="New Phytol.">
        <title>Comparative genomics reveals dynamic genome evolution in host specialist ectomycorrhizal fungi.</title>
        <authorList>
            <person name="Lofgren L.A."/>
            <person name="Nguyen N.H."/>
            <person name="Vilgalys R."/>
            <person name="Ruytinx J."/>
            <person name="Liao H.L."/>
            <person name="Branco S."/>
            <person name="Kuo A."/>
            <person name="LaButti K."/>
            <person name="Lipzen A."/>
            <person name="Andreopoulos W."/>
            <person name="Pangilinan J."/>
            <person name="Riley R."/>
            <person name="Hundley H."/>
            <person name="Na H."/>
            <person name="Barry K."/>
            <person name="Grigoriev I.V."/>
            <person name="Stajich J.E."/>
            <person name="Kennedy P.G."/>
        </authorList>
    </citation>
    <scope>NUCLEOTIDE SEQUENCE</scope>
    <source>
        <strain evidence="2">FC423</strain>
    </source>
</reference>
<name>A0A9P7ETS6_9AGAM</name>
<feature type="region of interest" description="Disordered" evidence="1">
    <location>
        <begin position="129"/>
        <end position="178"/>
    </location>
</feature>
<accession>A0A9P7ETS6</accession>
<proteinExistence type="predicted"/>
<dbReference type="AlphaFoldDB" id="A0A9P7ETS6"/>
<sequence length="357" mass="39607">MLFPSLLSSFDHHSMTLACTFYLYALLLTPIMAWLYAPFGNGLWPINHAHARGSLFSPTFFLQPHFTYSNRLLVMSKDHGPDPPPEAREATVPESSSRPRSRVKQIIQKFAKGVTRTLSKLYKHFRSRVPGTQNVNLQDTSSNQNIENTPHALPSTDDNHPTAAENPSSQDTSGEPASKILDISSGVEEAPGPKSVDAELQDAHEASEHMKTFGERAQSVMSAARSAPAGLAVVDDFPTNYLRPLKIFDSAIEKIAKLHPYARMALGVLSAAAKIILAQAKRDESVDRLLQKLDEVYGFITEDDNLSKVESMHDVIGKIAQQTLECARFIREYSETKSFCESSDYCILTLARILYLP</sequence>
<dbReference type="RefSeq" id="XP_041286289.1">
    <property type="nucleotide sequence ID" value="XM_041440704.1"/>
</dbReference>
<dbReference type="OrthoDB" id="2660316at2759"/>
<feature type="compositionally biased region" description="Polar residues" evidence="1">
    <location>
        <begin position="130"/>
        <end position="148"/>
    </location>
</feature>
<dbReference type="GeneID" id="64702963"/>
<evidence type="ECO:0000313" key="2">
    <source>
        <dbReference type="EMBL" id="KAG2090632.1"/>
    </source>
</evidence>
<gene>
    <name evidence="2" type="ORF">F5147DRAFT_764416</name>
</gene>
<organism evidence="2 3">
    <name type="scientific">Suillus discolor</name>
    <dbReference type="NCBI Taxonomy" id="1912936"/>
    <lineage>
        <taxon>Eukaryota</taxon>
        <taxon>Fungi</taxon>
        <taxon>Dikarya</taxon>
        <taxon>Basidiomycota</taxon>
        <taxon>Agaricomycotina</taxon>
        <taxon>Agaricomycetes</taxon>
        <taxon>Agaricomycetidae</taxon>
        <taxon>Boletales</taxon>
        <taxon>Suillineae</taxon>
        <taxon>Suillaceae</taxon>
        <taxon>Suillus</taxon>
    </lineage>
</organism>
<evidence type="ECO:0000313" key="3">
    <source>
        <dbReference type="Proteomes" id="UP000823399"/>
    </source>
</evidence>
<feature type="compositionally biased region" description="Polar residues" evidence="1">
    <location>
        <begin position="165"/>
        <end position="175"/>
    </location>
</feature>
<feature type="region of interest" description="Disordered" evidence="1">
    <location>
        <begin position="76"/>
        <end position="104"/>
    </location>
</feature>
<evidence type="ECO:0000256" key="1">
    <source>
        <dbReference type="SAM" id="MobiDB-lite"/>
    </source>
</evidence>
<feature type="compositionally biased region" description="Basic and acidic residues" evidence="1">
    <location>
        <begin position="76"/>
        <end position="91"/>
    </location>
</feature>